<keyword evidence="6" id="KW-1185">Reference proteome</keyword>
<dbReference type="PANTHER" id="PTHR11049:SF24">
    <property type="entry name" value="CYTOSOLIC ACYL COENZYME A THIOESTER HYDROLASE"/>
    <property type="match status" value="1"/>
</dbReference>
<organism evidence="5 6">
    <name type="scientific">Thiospirochaeta perfilievii</name>
    <dbReference type="NCBI Taxonomy" id="252967"/>
    <lineage>
        <taxon>Bacteria</taxon>
        <taxon>Pseudomonadati</taxon>
        <taxon>Spirochaetota</taxon>
        <taxon>Spirochaetia</taxon>
        <taxon>Spirochaetales</taxon>
        <taxon>Spirochaetaceae</taxon>
        <taxon>Thiospirochaeta</taxon>
    </lineage>
</organism>
<dbReference type="SUPFAM" id="SSF54637">
    <property type="entry name" value="Thioesterase/thiol ester dehydrase-isomerase"/>
    <property type="match status" value="1"/>
</dbReference>
<accession>A0A5C1QCP0</accession>
<proteinExistence type="inferred from homology"/>
<dbReference type="KEGG" id="sper:EW093_11500"/>
<evidence type="ECO:0000313" key="6">
    <source>
        <dbReference type="Proteomes" id="UP000323824"/>
    </source>
</evidence>
<dbReference type="InterPro" id="IPR006683">
    <property type="entry name" value="Thioestr_dom"/>
</dbReference>
<dbReference type="Gene3D" id="3.10.129.10">
    <property type="entry name" value="Hotdog Thioesterase"/>
    <property type="match status" value="1"/>
</dbReference>
<dbReference type="Pfam" id="PF03061">
    <property type="entry name" value="4HBT"/>
    <property type="match status" value="1"/>
</dbReference>
<evidence type="ECO:0000256" key="2">
    <source>
        <dbReference type="ARBA" id="ARBA00022801"/>
    </source>
</evidence>
<dbReference type="GO" id="GO:0006637">
    <property type="term" value="P:acyl-CoA metabolic process"/>
    <property type="evidence" value="ECO:0007669"/>
    <property type="project" value="TreeGrafter"/>
</dbReference>
<dbReference type="PANTHER" id="PTHR11049">
    <property type="entry name" value="ACYL COENZYME A THIOESTER HYDROLASE"/>
    <property type="match status" value="1"/>
</dbReference>
<reference evidence="5 6" key="1">
    <citation type="submission" date="2019-02" db="EMBL/GenBank/DDBJ databases">
        <authorList>
            <person name="Fomenkov A."/>
            <person name="Dubinina G."/>
            <person name="Grabovich M."/>
            <person name="Vincze T."/>
            <person name="Roberts R.J."/>
        </authorList>
    </citation>
    <scope>NUCLEOTIDE SEQUENCE [LARGE SCALE GENOMIC DNA]</scope>
    <source>
        <strain evidence="5 6">P</strain>
    </source>
</reference>
<dbReference type="RefSeq" id="WP_149568549.1">
    <property type="nucleotide sequence ID" value="NZ_CP035807.1"/>
</dbReference>
<feature type="domain" description="HotDog ACOT-type" evidence="4">
    <location>
        <begin position="1"/>
        <end position="110"/>
    </location>
</feature>
<dbReference type="Proteomes" id="UP000323824">
    <property type="component" value="Chromosome"/>
</dbReference>
<gene>
    <name evidence="5" type="ORF">EW093_11500</name>
</gene>
<dbReference type="EMBL" id="CP035807">
    <property type="protein sequence ID" value="QEN05311.1"/>
    <property type="molecule type" value="Genomic_DNA"/>
</dbReference>
<comment type="similarity">
    <text evidence="1">Belongs to the acyl coenzyme A hydrolase family.</text>
</comment>
<dbReference type="AlphaFoldDB" id="A0A5C1QCP0"/>
<dbReference type="InterPro" id="IPR033120">
    <property type="entry name" value="HOTDOG_ACOT"/>
</dbReference>
<dbReference type="CDD" id="cd03442">
    <property type="entry name" value="BFIT_BACH"/>
    <property type="match status" value="1"/>
</dbReference>
<dbReference type="GO" id="GO:0009062">
    <property type="term" value="P:fatty acid catabolic process"/>
    <property type="evidence" value="ECO:0007669"/>
    <property type="project" value="TreeGrafter"/>
</dbReference>
<dbReference type="OrthoDB" id="9791628at2"/>
<evidence type="ECO:0000259" key="4">
    <source>
        <dbReference type="PROSITE" id="PS51770"/>
    </source>
</evidence>
<sequence length="118" mass="13480">MDNYNLVRPEHLNHHGTLFGGQLLSWVDECAWMAATRDFPKYSFVTRAMDKIEFKHAVQNGSILKFHSKKFRVGSSSVTYLVEVYEDNRSLNKEILAFSTTVTFVSVDVDGSKIAIEF</sequence>
<dbReference type="InterPro" id="IPR040170">
    <property type="entry name" value="Cytosol_ACT"/>
</dbReference>
<evidence type="ECO:0000256" key="3">
    <source>
        <dbReference type="PROSITE-ProRule" id="PRU01106"/>
    </source>
</evidence>
<evidence type="ECO:0000256" key="1">
    <source>
        <dbReference type="ARBA" id="ARBA00010458"/>
    </source>
</evidence>
<evidence type="ECO:0000313" key="5">
    <source>
        <dbReference type="EMBL" id="QEN05311.1"/>
    </source>
</evidence>
<reference evidence="5 6" key="2">
    <citation type="submission" date="2019-09" db="EMBL/GenBank/DDBJ databases">
        <title>Complete Genome Sequence and Methylome Analysis of free living Spirochaetas.</title>
        <authorList>
            <person name="Leshcheva N."/>
            <person name="Mikheeva N."/>
        </authorList>
    </citation>
    <scope>NUCLEOTIDE SEQUENCE [LARGE SCALE GENOMIC DNA]</scope>
    <source>
        <strain evidence="5 6">P</strain>
    </source>
</reference>
<keyword evidence="2 3" id="KW-0378">Hydrolase</keyword>
<dbReference type="PROSITE" id="PS51770">
    <property type="entry name" value="HOTDOG_ACOT"/>
    <property type="match status" value="1"/>
</dbReference>
<protein>
    <submittedName>
        <fullName evidence="5">Acyl-CoA thioesterase</fullName>
    </submittedName>
</protein>
<name>A0A5C1QCP0_9SPIO</name>
<dbReference type="GO" id="GO:0052816">
    <property type="term" value="F:long-chain fatty acyl-CoA hydrolase activity"/>
    <property type="evidence" value="ECO:0007669"/>
    <property type="project" value="TreeGrafter"/>
</dbReference>
<dbReference type="InterPro" id="IPR029069">
    <property type="entry name" value="HotDog_dom_sf"/>
</dbReference>
<dbReference type="GO" id="GO:0005829">
    <property type="term" value="C:cytosol"/>
    <property type="evidence" value="ECO:0007669"/>
    <property type="project" value="TreeGrafter"/>
</dbReference>